<proteinExistence type="predicted"/>
<comment type="catalytic activity">
    <reaction evidence="6">
        <text>DNA(n) + a 2'-deoxyribonucleoside 5'-triphosphate = DNA(n+1) + diphosphate</text>
        <dbReference type="Rhea" id="RHEA:22508"/>
        <dbReference type="Rhea" id="RHEA-COMP:17339"/>
        <dbReference type="Rhea" id="RHEA-COMP:17340"/>
        <dbReference type="ChEBI" id="CHEBI:33019"/>
        <dbReference type="ChEBI" id="CHEBI:61560"/>
        <dbReference type="ChEBI" id="CHEBI:173112"/>
        <dbReference type="EC" id="2.7.7.7"/>
    </reaction>
</comment>
<evidence type="ECO:0000256" key="3">
    <source>
        <dbReference type="ARBA" id="ARBA00022839"/>
    </source>
</evidence>
<dbReference type="RefSeq" id="WP_062151551.1">
    <property type="nucleotide sequence ID" value="NZ_CP012373.2"/>
</dbReference>
<dbReference type="KEGG" id="blep:AL038_08050"/>
<dbReference type="InterPro" id="IPR006054">
    <property type="entry name" value="DnaQ"/>
</dbReference>
<dbReference type="PANTHER" id="PTHR30231:SF37">
    <property type="entry name" value="EXODEOXYRIBONUCLEASE 10"/>
    <property type="match status" value="1"/>
</dbReference>
<dbReference type="EMBL" id="CP018889">
    <property type="protein sequence ID" value="AUI70097.1"/>
    <property type="molecule type" value="Genomic_DNA"/>
</dbReference>
<accession>A0A2N9YHW6</accession>
<dbReference type="GO" id="GO:0003677">
    <property type="term" value="F:DNA binding"/>
    <property type="evidence" value="ECO:0007669"/>
    <property type="project" value="InterPro"/>
</dbReference>
<organism evidence="8 9">
    <name type="scientific">Beggiatoa leptomitoformis</name>
    <dbReference type="NCBI Taxonomy" id="288004"/>
    <lineage>
        <taxon>Bacteria</taxon>
        <taxon>Pseudomonadati</taxon>
        <taxon>Pseudomonadota</taxon>
        <taxon>Gammaproteobacteria</taxon>
        <taxon>Thiotrichales</taxon>
        <taxon>Thiotrichaceae</taxon>
        <taxon>Beggiatoa</taxon>
    </lineage>
</organism>
<name>A0A2N9YHW6_9GAMM</name>
<keyword evidence="2" id="KW-0540">Nuclease</keyword>
<evidence type="ECO:0000256" key="5">
    <source>
        <dbReference type="ARBA" id="ARBA00026073"/>
    </source>
</evidence>
<dbReference type="Gene3D" id="3.30.420.10">
    <property type="entry name" value="Ribonuclease H-like superfamily/Ribonuclease H"/>
    <property type="match status" value="1"/>
</dbReference>
<evidence type="ECO:0000256" key="6">
    <source>
        <dbReference type="ARBA" id="ARBA00049244"/>
    </source>
</evidence>
<dbReference type="NCBIfam" id="TIGR00573">
    <property type="entry name" value="dnaq"/>
    <property type="match status" value="1"/>
</dbReference>
<evidence type="ECO:0000313" key="9">
    <source>
        <dbReference type="Proteomes" id="UP000234271"/>
    </source>
</evidence>
<keyword evidence="3 8" id="KW-0378">Hydrolase</keyword>
<dbReference type="GO" id="GO:0045004">
    <property type="term" value="P:DNA replication proofreading"/>
    <property type="evidence" value="ECO:0007669"/>
    <property type="project" value="TreeGrafter"/>
</dbReference>
<evidence type="ECO:0000259" key="7">
    <source>
        <dbReference type="SMART" id="SM00479"/>
    </source>
</evidence>
<dbReference type="SMART" id="SM00479">
    <property type="entry name" value="EXOIII"/>
    <property type="match status" value="1"/>
</dbReference>
<keyword evidence="9" id="KW-1185">Reference proteome</keyword>
<gene>
    <name evidence="8" type="ORF">BLE401_16255</name>
</gene>
<evidence type="ECO:0000313" key="8">
    <source>
        <dbReference type="EMBL" id="AUI70097.1"/>
    </source>
</evidence>
<dbReference type="InterPro" id="IPR012337">
    <property type="entry name" value="RNaseH-like_sf"/>
</dbReference>
<dbReference type="PANTHER" id="PTHR30231">
    <property type="entry name" value="DNA POLYMERASE III SUBUNIT EPSILON"/>
    <property type="match status" value="1"/>
</dbReference>
<dbReference type="GO" id="GO:0003887">
    <property type="term" value="F:DNA-directed DNA polymerase activity"/>
    <property type="evidence" value="ECO:0007669"/>
    <property type="project" value="UniProtKB-EC"/>
</dbReference>
<comment type="subunit">
    <text evidence="5">DNA polymerase III contains a core (composed of alpha, epsilon and theta chains) that associates with a tau subunit. This core dimerizes to form the POLIII' complex. PolIII' associates with the gamma complex (composed of gamma, delta, delta', psi and chi chains) and with the beta chain to form the complete DNA polymerase III complex.</text>
</comment>
<dbReference type="Proteomes" id="UP000234271">
    <property type="component" value="Chromosome"/>
</dbReference>
<dbReference type="AlphaFoldDB" id="A0A2N9YHW6"/>
<dbReference type="InterPro" id="IPR013520">
    <property type="entry name" value="Ribonucl_H"/>
</dbReference>
<keyword evidence="3 8" id="KW-0269">Exonuclease</keyword>
<dbReference type="Pfam" id="PF00929">
    <property type="entry name" value="RNase_T"/>
    <property type="match status" value="1"/>
</dbReference>
<reference evidence="9" key="1">
    <citation type="submission" date="2016-12" db="EMBL/GenBank/DDBJ databases">
        <title>Complete Genome Sequence of Beggiatoa leptomitiformis D-401.</title>
        <authorList>
            <person name="Fomenkov A."/>
            <person name="Vincze T."/>
            <person name="Grabovich M."/>
            <person name="Anton B.P."/>
            <person name="Dubinina G."/>
            <person name="Orlova M."/>
            <person name="Belousova E."/>
            <person name="Roberts R.J."/>
        </authorList>
    </citation>
    <scope>NUCLEOTIDE SEQUENCE [LARGE SCALE GENOMIC DNA]</scope>
    <source>
        <strain evidence="9">D-401</strain>
    </source>
</reference>
<feature type="domain" description="Exonuclease" evidence="7">
    <location>
        <begin position="2"/>
        <end position="169"/>
    </location>
</feature>
<dbReference type="STRING" id="288004.AL038_08050"/>
<protein>
    <recommendedName>
        <fullName evidence="1">DNA-directed DNA polymerase</fullName>
        <ecNumber evidence="1">2.7.7.7</ecNumber>
    </recommendedName>
</protein>
<dbReference type="GO" id="GO:0005829">
    <property type="term" value="C:cytosol"/>
    <property type="evidence" value="ECO:0007669"/>
    <property type="project" value="TreeGrafter"/>
</dbReference>
<sequence length="203" mass="22750">MHIIIIDFETTGLSPQHGARPTEVAAVRIKNGQITDHYQSLMNAGVSIPAFIENLTGINNTMIRTAPPVHQVMHELAEFIGDTPLVAHNAVFDSKFLDIELAHIGLQRRQEMLCSLLLARRCYPHAPTHKLTDLIKYIGLPSDGHAHRALADVQMTARLWLHMLAHLCCTYHLSHVPLPLLAQIQRIPVHSLTRFMSHYCKGA</sequence>
<evidence type="ECO:0000256" key="2">
    <source>
        <dbReference type="ARBA" id="ARBA00022722"/>
    </source>
</evidence>
<dbReference type="SUPFAM" id="SSF53098">
    <property type="entry name" value="Ribonuclease H-like"/>
    <property type="match status" value="1"/>
</dbReference>
<dbReference type="InterPro" id="IPR036397">
    <property type="entry name" value="RNaseH_sf"/>
</dbReference>
<dbReference type="CDD" id="cd06127">
    <property type="entry name" value="DEDDh"/>
    <property type="match status" value="1"/>
</dbReference>
<dbReference type="EC" id="2.7.7.7" evidence="1"/>
<dbReference type="GO" id="GO:0008408">
    <property type="term" value="F:3'-5' exonuclease activity"/>
    <property type="evidence" value="ECO:0007669"/>
    <property type="project" value="TreeGrafter"/>
</dbReference>
<evidence type="ECO:0000256" key="4">
    <source>
        <dbReference type="ARBA" id="ARBA00025483"/>
    </source>
</evidence>
<evidence type="ECO:0000256" key="1">
    <source>
        <dbReference type="ARBA" id="ARBA00012417"/>
    </source>
</evidence>
<dbReference type="FunFam" id="3.30.420.10:FF:000045">
    <property type="entry name" value="3'-5' exonuclease DinG"/>
    <property type="match status" value="1"/>
</dbReference>
<dbReference type="OrthoDB" id="9803913at2"/>
<comment type="function">
    <text evidence="4">DNA polymerase III is a complex, multichain enzyme responsible for most of the replicative synthesis in bacteria. The epsilon subunit contain the editing function and is a proofreading 3'-5' exonuclease.</text>
</comment>